<proteinExistence type="predicted"/>
<feature type="domain" description="Knr4/Smi1-like" evidence="1">
    <location>
        <begin position="16"/>
        <end position="144"/>
    </location>
</feature>
<dbReference type="AlphaFoldDB" id="A0AAJ1T4M7"/>
<evidence type="ECO:0000259" key="1">
    <source>
        <dbReference type="SMART" id="SM00860"/>
    </source>
</evidence>
<dbReference type="EMBL" id="JAUSUC010000065">
    <property type="protein sequence ID" value="MDQ0216682.1"/>
    <property type="molecule type" value="Genomic_DNA"/>
</dbReference>
<name>A0AAJ1T4M7_9BACI</name>
<accession>A0AAJ1T4M7</accession>
<keyword evidence="3" id="KW-1185">Reference proteome</keyword>
<dbReference type="InterPro" id="IPR037883">
    <property type="entry name" value="Knr4/Smi1-like_sf"/>
</dbReference>
<comment type="caution">
    <text evidence="2">The sequence shown here is derived from an EMBL/GenBank/DDBJ whole genome shotgun (WGS) entry which is preliminary data.</text>
</comment>
<evidence type="ECO:0000313" key="2">
    <source>
        <dbReference type="EMBL" id="MDQ0216682.1"/>
    </source>
</evidence>
<dbReference type="Gene3D" id="3.40.1580.10">
    <property type="entry name" value="SMI1/KNR4-like"/>
    <property type="match status" value="1"/>
</dbReference>
<protein>
    <recommendedName>
        <fullName evidence="1">Knr4/Smi1-like domain-containing protein</fullName>
    </recommendedName>
</protein>
<dbReference type="SUPFAM" id="SSF160631">
    <property type="entry name" value="SMI1/KNR4-like"/>
    <property type="match status" value="1"/>
</dbReference>
<dbReference type="SMART" id="SM00860">
    <property type="entry name" value="SMI1_KNR4"/>
    <property type="match status" value="1"/>
</dbReference>
<dbReference type="InterPro" id="IPR018958">
    <property type="entry name" value="Knr4/Smi1-like_dom"/>
</dbReference>
<dbReference type="Pfam" id="PF09346">
    <property type="entry name" value="SMI1_KNR4"/>
    <property type="match status" value="1"/>
</dbReference>
<organism evidence="2 3">
    <name type="scientific">Oikeobacillus pervagus</name>
    <dbReference type="NCBI Taxonomy" id="1325931"/>
    <lineage>
        <taxon>Bacteria</taxon>
        <taxon>Bacillati</taxon>
        <taxon>Bacillota</taxon>
        <taxon>Bacilli</taxon>
        <taxon>Bacillales</taxon>
        <taxon>Bacillaceae</taxon>
        <taxon>Oikeobacillus</taxon>
    </lineage>
</organism>
<sequence length="198" mass="22883">MIKSIWKEHDEHKLKPITKETVAIVEKKLKVKLPESYISLLKEQNGGYIIFDSYPTDFPTSWADDHIYIDHIRGIGEEGGILESDYLIKEWGLPKEVVLISGDGHTWIAFDYRNTNKEPPVILIENDGEEIIELAPNFETFLNGLTNWEGSDSIEMCETDEIQEKYFKGEISDEQMKRIISEQTRNRRTNASSLFKVS</sequence>
<reference evidence="2" key="1">
    <citation type="submission" date="2023-07" db="EMBL/GenBank/DDBJ databases">
        <title>Genomic Encyclopedia of Type Strains, Phase IV (KMG-IV): sequencing the most valuable type-strain genomes for metagenomic binning, comparative biology and taxonomic classification.</title>
        <authorList>
            <person name="Goeker M."/>
        </authorList>
    </citation>
    <scope>NUCLEOTIDE SEQUENCE</scope>
    <source>
        <strain evidence="2">DSM 23947</strain>
    </source>
</reference>
<gene>
    <name evidence="2" type="ORF">J2S13_003156</name>
</gene>
<dbReference type="Proteomes" id="UP001237207">
    <property type="component" value="Unassembled WGS sequence"/>
</dbReference>
<evidence type="ECO:0000313" key="3">
    <source>
        <dbReference type="Proteomes" id="UP001237207"/>
    </source>
</evidence>